<protein>
    <submittedName>
        <fullName evidence="1">Uncharacterized protein</fullName>
    </submittedName>
</protein>
<name>A0A8J3LAM5_9ACTN</name>
<dbReference type="Proteomes" id="UP000660339">
    <property type="component" value="Unassembled WGS sequence"/>
</dbReference>
<evidence type="ECO:0000313" key="2">
    <source>
        <dbReference type="Proteomes" id="UP000660339"/>
    </source>
</evidence>
<dbReference type="EMBL" id="BONJ01000020">
    <property type="protein sequence ID" value="GIG15502.1"/>
    <property type="molecule type" value="Genomic_DNA"/>
</dbReference>
<gene>
    <name evidence="1" type="ORF">Cme02nite_38340</name>
</gene>
<accession>A0A8J3LAM5</accession>
<proteinExistence type="predicted"/>
<keyword evidence="2" id="KW-1185">Reference proteome</keyword>
<organism evidence="1 2">
    <name type="scientific">Catellatospora methionotrophica</name>
    <dbReference type="NCBI Taxonomy" id="121620"/>
    <lineage>
        <taxon>Bacteria</taxon>
        <taxon>Bacillati</taxon>
        <taxon>Actinomycetota</taxon>
        <taxon>Actinomycetes</taxon>
        <taxon>Micromonosporales</taxon>
        <taxon>Micromonosporaceae</taxon>
        <taxon>Catellatospora</taxon>
    </lineage>
</organism>
<evidence type="ECO:0000313" key="1">
    <source>
        <dbReference type="EMBL" id="GIG15502.1"/>
    </source>
</evidence>
<reference evidence="1" key="1">
    <citation type="submission" date="2021-01" db="EMBL/GenBank/DDBJ databases">
        <title>Whole genome shotgun sequence of Catellatospora methionotrophica NBRC 14553.</title>
        <authorList>
            <person name="Komaki H."/>
            <person name="Tamura T."/>
        </authorList>
    </citation>
    <scope>NUCLEOTIDE SEQUENCE</scope>
    <source>
        <strain evidence="1">NBRC 14553</strain>
    </source>
</reference>
<dbReference type="AlphaFoldDB" id="A0A8J3LAM5"/>
<sequence length="155" mass="16846">MHGGATPTHRVAAHQELVRREITKARDILNASPITDPLRALQELAGQVVEWKDALAARVDLHALRYESNISTEQIRGEVQLLERAMDRCNTVLATIAKLNIDERLARIDEMTAVVIVRAVEAGLASAGVAGPAAVKAREVVRGHLRALPGREAAR</sequence>
<comment type="caution">
    <text evidence="1">The sequence shown here is derived from an EMBL/GenBank/DDBJ whole genome shotgun (WGS) entry which is preliminary data.</text>
</comment>